<keyword evidence="7" id="KW-1185">Reference proteome</keyword>
<dbReference type="PATRIC" id="fig|1526658.3.peg.2510"/>
<feature type="transmembrane region" description="Helical" evidence="5">
    <location>
        <begin position="6"/>
        <end position="25"/>
    </location>
</feature>
<keyword evidence="2 5" id="KW-0812">Transmembrane</keyword>
<reference evidence="6 7" key="1">
    <citation type="submission" date="2015-07" db="EMBL/GenBank/DDBJ databases">
        <title>Whole genome sequencing of Bosea vaviloviae isolated from cave pool.</title>
        <authorList>
            <person name="Tan N.E.H."/>
            <person name="Lee Y.P."/>
            <person name="Gan H.M."/>
            <person name="Barton H."/>
            <person name="Savka M.A."/>
        </authorList>
    </citation>
    <scope>NUCLEOTIDE SEQUENCE [LARGE SCALE GENOMIC DNA]</scope>
    <source>
        <strain evidence="6 7">SD260</strain>
    </source>
</reference>
<dbReference type="Proteomes" id="UP000037822">
    <property type="component" value="Unassembled WGS sequence"/>
</dbReference>
<evidence type="ECO:0000256" key="3">
    <source>
        <dbReference type="ARBA" id="ARBA00022989"/>
    </source>
</evidence>
<evidence type="ECO:0000256" key="1">
    <source>
        <dbReference type="ARBA" id="ARBA00004370"/>
    </source>
</evidence>
<feature type="transmembrane region" description="Helical" evidence="5">
    <location>
        <begin position="67"/>
        <end position="94"/>
    </location>
</feature>
<evidence type="ECO:0000256" key="4">
    <source>
        <dbReference type="ARBA" id="ARBA00023136"/>
    </source>
</evidence>
<gene>
    <name evidence="6" type="ORF">AE618_22155</name>
</gene>
<sequence length="136" mass="14845">MTLKLVYPSLALILWIFVVLFIVFLRRKAAFAGKQVRKGDVAVTTDAYPEPARLAANNFSNQFETPVIFFALIMLAMEVGAASYIMAALAWAYVATRVAHTLVHVGSNNLKLRASIFAVGVAILFGMWIGVVLAVL</sequence>
<evidence type="ECO:0000313" key="6">
    <source>
        <dbReference type="EMBL" id="KPH77545.1"/>
    </source>
</evidence>
<protein>
    <recommendedName>
        <fullName evidence="8">MAPEG family protein</fullName>
    </recommendedName>
</protein>
<proteinExistence type="predicted"/>
<dbReference type="Gene3D" id="1.20.120.550">
    <property type="entry name" value="Membrane associated eicosanoid/glutathione metabolism-like domain"/>
    <property type="match status" value="1"/>
</dbReference>
<dbReference type="EMBL" id="LGSZ01000059">
    <property type="protein sequence ID" value="KPH77545.1"/>
    <property type="molecule type" value="Genomic_DNA"/>
</dbReference>
<dbReference type="GO" id="GO:0016020">
    <property type="term" value="C:membrane"/>
    <property type="evidence" value="ECO:0007669"/>
    <property type="project" value="UniProtKB-SubCell"/>
</dbReference>
<evidence type="ECO:0000256" key="2">
    <source>
        <dbReference type="ARBA" id="ARBA00022692"/>
    </source>
</evidence>
<comment type="subcellular location">
    <subcellularLocation>
        <location evidence="1">Membrane</location>
    </subcellularLocation>
</comment>
<evidence type="ECO:0000256" key="5">
    <source>
        <dbReference type="SAM" id="Phobius"/>
    </source>
</evidence>
<dbReference type="SUPFAM" id="SSF161084">
    <property type="entry name" value="MAPEG domain-like"/>
    <property type="match status" value="1"/>
</dbReference>
<dbReference type="AlphaFoldDB" id="A0A0N0MA06"/>
<keyword evidence="4 5" id="KW-0472">Membrane</keyword>
<organism evidence="6 7">
    <name type="scientific">Bosea vaviloviae</name>
    <dbReference type="NCBI Taxonomy" id="1526658"/>
    <lineage>
        <taxon>Bacteria</taxon>
        <taxon>Pseudomonadati</taxon>
        <taxon>Pseudomonadota</taxon>
        <taxon>Alphaproteobacteria</taxon>
        <taxon>Hyphomicrobiales</taxon>
        <taxon>Boseaceae</taxon>
        <taxon>Bosea</taxon>
    </lineage>
</organism>
<feature type="transmembrane region" description="Helical" evidence="5">
    <location>
        <begin position="114"/>
        <end position="135"/>
    </location>
</feature>
<comment type="caution">
    <text evidence="6">The sequence shown here is derived from an EMBL/GenBank/DDBJ whole genome shotgun (WGS) entry which is preliminary data.</text>
</comment>
<accession>A0A0N0MA06</accession>
<keyword evidence="3 5" id="KW-1133">Transmembrane helix</keyword>
<dbReference type="InterPro" id="IPR001129">
    <property type="entry name" value="Membr-assoc_MAPEG"/>
</dbReference>
<evidence type="ECO:0008006" key="8">
    <source>
        <dbReference type="Google" id="ProtNLM"/>
    </source>
</evidence>
<dbReference type="Pfam" id="PF01124">
    <property type="entry name" value="MAPEG"/>
    <property type="match status" value="1"/>
</dbReference>
<dbReference type="InterPro" id="IPR023352">
    <property type="entry name" value="MAPEG-like_dom_sf"/>
</dbReference>
<dbReference type="RefSeq" id="WP_197280859.1">
    <property type="nucleotide sequence ID" value="NZ_LGSZ01000059.1"/>
</dbReference>
<evidence type="ECO:0000313" key="7">
    <source>
        <dbReference type="Proteomes" id="UP000037822"/>
    </source>
</evidence>
<name>A0A0N0MA06_9HYPH</name>